<feature type="region of interest" description="Disordered" evidence="1">
    <location>
        <begin position="1"/>
        <end position="23"/>
    </location>
</feature>
<evidence type="ECO:0000256" key="1">
    <source>
        <dbReference type="SAM" id="MobiDB-lite"/>
    </source>
</evidence>
<dbReference type="FunFam" id="3.20.20.450:FF:000001">
    <property type="entry name" value="Cyclic di-GMP phosphodiesterase yahA"/>
    <property type="match status" value="1"/>
</dbReference>
<feature type="domain" description="EAL" evidence="4">
    <location>
        <begin position="1114"/>
        <end position="1368"/>
    </location>
</feature>
<dbReference type="PROSITE" id="PS50112">
    <property type="entry name" value="PAS"/>
    <property type="match status" value="2"/>
</dbReference>
<dbReference type="InterPro" id="IPR029787">
    <property type="entry name" value="Nucleotide_cyclase"/>
</dbReference>
<dbReference type="SUPFAM" id="SSF55785">
    <property type="entry name" value="PYP-like sensor domain (PAS domain)"/>
    <property type="match status" value="2"/>
</dbReference>
<dbReference type="InterPro" id="IPR003018">
    <property type="entry name" value="GAF"/>
</dbReference>
<sequence>MSKDQLSQRRPGERTHRSPAPASPALLAAVREADALAALEQAAAFGRWWYDPESARIVVSARAAAFFEVEPGLQHDVERCLVNVVPDDVLKLMAVLPHARHVPLDCEFRIINETFGLRWLRMHTLPGSAAHEAGGGLATGMLTDITATKQAALRERFSFESTSILVGTTTVETAVTQVIRLVCETLGWEWGAFWSPDPEADPGKPVLKCSHYWHDPHVQLDAFTRDSRAVRMGPGQGLVGQVWGSGQASWIEDIATSPTFLRGRSATASGLLSGYAFPVSCLNQERQRHPAGVLEFFSTLSRQREAQLPNLALAIGTLVAQTVERLRQQEQLLKLARIDALTGLSNHGQFYAMLDEACRDAGLGGQGLAVFSIGLDRFRAINDSVGHAAGNMVLSSFARRLAALVPPEAQVGRLGGDEFAILCATELLPPSLAEQILDAAQQPYDCDGRQLRSSASIGVSFYPQNGRSAHELLRSADAAMHRSKKSGRNAISIWSGSTLRAPAHGAALPAAPMASPRPRTYGRAQHLAGAIESLDEVLWTFDLPDWRINYVSPAVERIYGHARHAFYADPHLWLKCVHPADRRRMVALSSSLLERGHGSFEYRIVRPDREVRWMRYESYFVPGNGAGRIESVGIDITAQHRLQESLRRSHRALRVIHACERVIADSRSERALLQGVCDVLAADYRMAWAGAFEGGNNLVLAAQTGEHQGYLEVLRPALEAGAAGTGSVGAALRSRRPVAVNDMQRDPCQAPWRKEALRRGFLAKIALPLHQQEQSLGVLNVYADEQDAFDPDEVLLLQGLADRVAATLQAFRQRAALRLHERAMEASANAIMIISARAPLYEIEYVNPAFERVTGYPREEAIGNSPDFLLGEDRAQHGVGEILAAFQGKREGKTMLRNYRKDGSMYWNDLYIAPVRDEAGEVHHFVVIQYDVTAMRRSEAALQHQAHYDGLTGLPNRSLLQQHLDRAIAEGTPAWVMYLDLDRFKLVNDSLGHKAGDGLLKQVAARLRAAVPSGDLVARLGGDEFAVMLAGPHGSTGVAALAQRIQEALAQPLQVEGHECFPTFSIGVAAWPADGGDGDTVLRHADIAMYRAKEAGRNTLRFFARAMNAQSLERLQLEAELRHALERGQFVLHYQPQLDLRSGRLVGMEALLRWRHPDLGMVAPDRFIGLAEETGLIVPIGAWVLRTACAQTLEWQRAGFKDLRVAVNLSARQFAQKDLASSVIAALRETGLPARDLELELTESLLMAEVGSAVSTMRELKAIGVKLSIDDFGTGYSSLSYLRRFPIDVLKVDRSFVRDIIANGDDAAIVASVIALAHNLKLQVVAEGVETAAQLDYLQRLGCDIMQGYHFSRPLPAGAFRALLESGRDLRTASAAH</sequence>
<feature type="compositionally biased region" description="Basic and acidic residues" evidence="1">
    <location>
        <begin position="1"/>
        <end position="16"/>
    </location>
</feature>
<dbReference type="SUPFAM" id="SSF55073">
    <property type="entry name" value="Nucleotide cyclase"/>
    <property type="match status" value="2"/>
</dbReference>
<dbReference type="InterPro" id="IPR000014">
    <property type="entry name" value="PAS"/>
</dbReference>
<gene>
    <name evidence="6" type="ORF">SAMN05216552_1013126</name>
</gene>
<dbReference type="SUPFAM" id="SSF55781">
    <property type="entry name" value="GAF domain-like"/>
    <property type="match status" value="2"/>
</dbReference>
<dbReference type="InterPro" id="IPR029016">
    <property type="entry name" value="GAF-like_dom_sf"/>
</dbReference>
<dbReference type="InterPro" id="IPR043128">
    <property type="entry name" value="Rev_trsase/Diguanyl_cyclase"/>
</dbReference>
<evidence type="ECO:0000313" key="6">
    <source>
        <dbReference type="EMBL" id="SFU89726.1"/>
    </source>
</evidence>
<dbReference type="Pfam" id="PF00563">
    <property type="entry name" value="EAL"/>
    <property type="match status" value="1"/>
</dbReference>
<dbReference type="SMART" id="SM00052">
    <property type="entry name" value="EAL"/>
    <property type="match status" value="1"/>
</dbReference>
<dbReference type="Pfam" id="PF08447">
    <property type="entry name" value="PAS_3"/>
    <property type="match status" value="1"/>
</dbReference>
<dbReference type="PROSITE" id="PS50113">
    <property type="entry name" value="PAC"/>
    <property type="match status" value="2"/>
</dbReference>
<feature type="domain" description="GGDEF" evidence="5">
    <location>
        <begin position="366"/>
        <end position="496"/>
    </location>
</feature>
<dbReference type="PANTHER" id="PTHR44757">
    <property type="entry name" value="DIGUANYLATE CYCLASE DGCP"/>
    <property type="match status" value="1"/>
</dbReference>
<dbReference type="Gene3D" id="3.30.450.20">
    <property type="entry name" value="PAS domain"/>
    <property type="match status" value="3"/>
</dbReference>
<dbReference type="InterPro" id="IPR000160">
    <property type="entry name" value="GGDEF_dom"/>
</dbReference>
<organism evidence="6 7">
    <name type="scientific">Pseudoduganella namucuonensis</name>
    <dbReference type="NCBI Taxonomy" id="1035707"/>
    <lineage>
        <taxon>Bacteria</taxon>
        <taxon>Pseudomonadati</taxon>
        <taxon>Pseudomonadota</taxon>
        <taxon>Betaproteobacteria</taxon>
        <taxon>Burkholderiales</taxon>
        <taxon>Oxalobacteraceae</taxon>
        <taxon>Telluria group</taxon>
        <taxon>Pseudoduganella</taxon>
    </lineage>
</organism>
<dbReference type="SUPFAM" id="SSF141868">
    <property type="entry name" value="EAL domain-like"/>
    <property type="match status" value="1"/>
</dbReference>
<dbReference type="CDD" id="cd01949">
    <property type="entry name" value="GGDEF"/>
    <property type="match status" value="2"/>
</dbReference>
<dbReference type="SMART" id="SM00065">
    <property type="entry name" value="GAF"/>
    <property type="match status" value="2"/>
</dbReference>
<dbReference type="CDD" id="cd01948">
    <property type="entry name" value="EAL"/>
    <property type="match status" value="1"/>
</dbReference>
<dbReference type="STRING" id="1035707.SAMN05216552_1013126"/>
<dbReference type="PROSITE" id="PS50887">
    <property type="entry name" value="GGDEF"/>
    <property type="match status" value="2"/>
</dbReference>
<evidence type="ECO:0000259" key="4">
    <source>
        <dbReference type="PROSITE" id="PS50883"/>
    </source>
</evidence>
<dbReference type="InterPro" id="IPR000700">
    <property type="entry name" value="PAS-assoc_C"/>
</dbReference>
<accession>A0A1I7JX65</accession>
<dbReference type="InterPro" id="IPR001633">
    <property type="entry name" value="EAL_dom"/>
</dbReference>
<dbReference type="InterPro" id="IPR035965">
    <property type="entry name" value="PAS-like_dom_sf"/>
</dbReference>
<dbReference type="NCBIfam" id="TIGR00229">
    <property type="entry name" value="sensory_box"/>
    <property type="match status" value="1"/>
</dbReference>
<protein>
    <submittedName>
        <fullName evidence="6">PAS domain S-box-containing protein/diguanylate cyclase (GGDEF) domain-containing protein</fullName>
    </submittedName>
</protein>
<feature type="domain" description="PAC" evidence="3">
    <location>
        <begin position="890"/>
        <end position="944"/>
    </location>
</feature>
<dbReference type="InterPro" id="IPR013655">
    <property type="entry name" value="PAS_fold_3"/>
</dbReference>
<proteinExistence type="predicted"/>
<evidence type="ECO:0000259" key="3">
    <source>
        <dbReference type="PROSITE" id="PS50113"/>
    </source>
</evidence>
<dbReference type="SMART" id="SM00091">
    <property type="entry name" value="PAS"/>
    <property type="match status" value="2"/>
</dbReference>
<dbReference type="Gene3D" id="3.20.20.450">
    <property type="entry name" value="EAL domain"/>
    <property type="match status" value="1"/>
</dbReference>
<dbReference type="Gene3D" id="3.30.70.270">
    <property type="match status" value="2"/>
</dbReference>
<dbReference type="PANTHER" id="PTHR44757:SF2">
    <property type="entry name" value="BIOFILM ARCHITECTURE MAINTENANCE PROTEIN MBAA"/>
    <property type="match status" value="1"/>
</dbReference>
<evidence type="ECO:0000313" key="7">
    <source>
        <dbReference type="Proteomes" id="UP000199391"/>
    </source>
</evidence>
<feature type="domain" description="PAS" evidence="2">
    <location>
        <begin position="523"/>
        <end position="596"/>
    </location>
</feature>
<dbReference type="RefSeq" id="WP_093556500.1">
    <property type="nucleotide sequence ID" value="NZ_FPBO01000013.1"/>
</dbReference>
<dbReference type="Proteomes" id="UP000199391">
    <property type="component" value="Unassembled WGS sequence"/>
</dbReference>
<feature type="domain" description="PAC" evidence="3">
    <location>
        <begin position="598"/>
        <end position="648"/>
    </location>
</feature>
<dbReference type="Pfam" id="PF00990">
    <property type="entry name" value="GGDEF"/>
    <property type="match status" value="2"/>
</dbReference>
<dbReference type="Pfam" id="PF13185">
    <property type="entry name" value="GAF_2"/>
    <property type="match status" value="1"/>
</dbReference>
<dbReference type="Pfam" id="PF13426">
    <property type="entry name" value="PAS_9"/>
    <property type="match status" value="1"/>
</dbReference>
<dbReference type="InterPro" id="IPR035919">
    <property type="entry name" value="EAL_sf"/>
</dbReference>
<dbReference type="PROSITE" id="PS50883">
    <property type="entry name" value="EAL"/>
    <property type="match status" value="1"/>
</dbReference>
<dbReference type="SMART" id="SM00267">
    <property type="entry name" value="GGDEF"/>
    <property type="match status" value="2"/>
</dbReference>
<dbReference type="OrthoDB" id="9813903at2"/>
<dbReference type="EMBL" id="FPBO01000013">
    <property type="protein sequence ID" value="SFU89726.1"/>
    <property type="molecule type" value="Genomic_DNA"/>
</dbReference>
<dbReference type="SMART" id="SM00086">
    <property type="entry name" value="PAC"/>
    <property type="match status" value="2"/>
</dbReference>
<reference evidence="7" key="1">
    <citation type="submission" date="2016-10" db="EMBL/GenBank/DDBJ databases">
        <authorList>
            <person name="Varghese N."/>
            <person name="Submissions S."/>
        </authorList>
    </citation>
    <scope>NUCLEOTIDE SEQUENCE [LARGE SCALE GENOMIC DNA]</scope>
    <source>
        <strain evidence="7">CGMCC 1.11014</strain>
    </source>
</reference>
<feature type="domain" description="PAS" evidence="2">
    <location>
        <begin position="816"/>
        <end position="874"/>
    </location>
</feature>
<dbReference type="InterPro" id="IPR052155">
    <property type="entry name" value="Biofilm_reg_signaling"/>
</dbReference>
<dbReference type="NCBIfam" id="TIGR00254">
    <property type="entry name" value="GGDEF"/>
    <property type="match status" value="2"/>
</dbReference>
<dbReference type="CDD" id="cd00130">
    <property type="entry name" value="PAS"/>
    <property type="match status" value="2"/>
</dbReference>
<dbReference type="Gene3D" id="3.30.450.40">
    <property type="match status" value="2"/>
</dbReference>
<keyword evidence="7" id="KW-1185">Reference proteome</keyword>
<evidence type="ECO:0000259" key="5">
    <source>
        <dbReference type="PROSITE" id="PS50887"/>
    </source>
</evidence>
<name>A0A1I7JX65_9BURK</name>
<dbReference type="InterPro" id="IPR001610">
    <property type="entry name" value="PAC"/>
</dbReference>
<feature type="domain" description="GGDEF" evidence="5">
    <location>
        <begin position="972"/>
        <end position="1105"/>
    </location>
</feature>
<evidence type="ECO:0000259" key="2">
    <source>
        <dbReference type="PROSITE" id="PS50112"/>
    </source>
</evidence>